<evidence type="ECO:0000256" key="1">
    <source>
        <dbReference type="ARBA" id="ARBA00022679"/>
    </source>
</evidence>
<sequence>MKRPLNGVRVIDFSWVGAGSYATKILADLGAEVIKIESTKKIDGIRLSPPFAGGESGVNRSGYFADRNTSKRSMLLNLKEPGAVEIALKLIEQADIVCNNFSAGVMDRLGLGYEAVANVNPRVIYLSMSMNGDSGPERNARGYGAMMSAITGFHHLSGNPGEIPTGTGTNYPDHIPNPGHAAFAMLAALRSSRLTGQGQQIDMAQTEAMLVTLGPEFLDWTVNGNDRGPLGNKDEGFVWQDVLPTSGDDNWISITAPTTAEWSSVLEVLQLDPELTPDADSTALAQAVASRSNHQLVAELQARNVPSAPVLSPAEVIVDKQLRYREHWRVLEHPEMGETLYNGQPFKFRHTEVQPTTSAPMLGQHTDEICETLLDLSPEEIAHLRDTNVLV</sequence>
<evidence type="ECO:0000313" key="2">
    <source>
        <dbReference type="EMBL" id="QNN62232.1"/>
    </source>
</evidence>
<name>A0A7G9S307_9MICO</name>
<dbReference type="GO" id="GO:0008410">
    <property type="term" value="F:CoA-transferase activity"/>
    <property type="evidence" value="ECO:0007669"/>
    <property type="project" value="TreeGrafter"/>
</dbReference>
<dbReference type="InterPro" id="IPR044855">
    <property type="entry name" value="CoA-Trfase_III_dom3_sf"/>
</dbReference>
<dbReference type="Gene3D" id="3.40.50.10540">
    <property type="entry name" value="Crotonobetainyl-coa:carnitine coa-transferase, domain 1"/>
    <property type="match status" value="1"/>
</dbReference>
<keyword evidence="3" id="KW-1185">Reference proteome</keyword>
<gene>
    <name evidence="2" type="ORF">H9L06_08055</name>
</gene>
<dbReference type="SUPFAM" id="SSF89796">
    <property type="entry name" value="CoA-transferase family III (CaiB/BaiF)"/>
    <property type="match status" value="1"/>
</dbReference>
<organism evidence="2 3">
    <name type="scientific">Leucobacter denitrificans</name>
    <dbReference type="NCBI Taxonomy" id="683042"/>
    <lineage>
        <taxon>Bacteria</taxon>
        <taxon>Bacillati</taxon>
        <taxon>Actinomycetota</taxon>
        <taxon>Actinomycetes</taxon>
        <taxon>Micrococcales</taxon>
        <taxon>Microbacteriaceae</taxon>
        <taxon>Leucobacter</taxon>
    </lineage>
</organism>
<dbReference type="PANTHER" id="PTHR48207">
    <property type="entry name" value="SUCCINATE--HYDROXYMETHYLGLUTARATE COA-TRANSFERASE"/>
    <property type="match status" value="1"/>
</dbReference>
<dbReference type="RefSeq" id="WP_187554703.1">
    <property type="nucleotide sequence ID" value="NZ_CP060716.1"/>
</dbReference>
<dbReference type="Gene3D" id="3.30.1540.10">
    <property type="entry name" value="formyl-coa transferase, domain 3"/>
    <property type="match status" value="1"/>
</dbReference>
<dbReference type="KEGG" id="ldn:H9L06_08055"/>
<proteinExistence type="predicted"/>
<dbReference type="Proteomes" id="UP000515934">
    <property type="component" value="Chromosome"/>
</dbReference>
<dbReference type="InterPro" id="IPR050483">
    <property type="entry name" value="CoA-transferase_III_domain"/>
</dbReference>
<dbReference type="InterPro" id="IPR023606">
    <property type="entry name" value="CoA-Trfase_III_dom_1_sf"/>
</dbReference>
<dbReference type="EMBL" id="CP060716">
    <property type="protein sequence ID" value="QNN62232.1"/>
    <property type="molecule type" value="Genomic_DNA"/>
</dbReference>
<evidence type="ECO:0000313" key="3">
    <source>
        <dbReference type="Proteomes" id="UP000515934"/>
    </source>
</evidence>
<keyword evidence="1 2" id="KW-0808">Transferase</keyword>
<dbReference type="PANTHER" id="PTHR48207:SF3">
    <property type="entry name" value="SUCCINATE--HYDROXYMETHYLGLUTARATE COA-TRANSFERASE"/>
    <property type="match status" value="1"/>
</dbReference>
<protein>
    <submittedName>
        <fullName evidence="2">CoA transferase</fullName>
    </submittedName>
</protein>
<dbReference type="InterPro" id="IPR003673">
    <property type="entry name" value="CoA-Trfase_fam_III"/>
</dbReference>
<dbReference type="AlphaFoldDB" id="A0A7G9S307"/>
<reference evidence="2 3" key="1">
    <citation type="submission" date="2020-08" db="EMBL/GenBank/DDBJ databases">
        <title>Genome sequence of Leucobacter denitrificans KACC 14055T.</title>
        <authorList>
            <person name="Hyun D.-W."/>
            <person name="Bae J.-W."/>
        </authorList>
    </citation>
    <scope>NUCLEOTIDE SEQUENCE [LARGE SCALE GENOMIC DNA]</scope>
    <source>
        <strain evidence="2 3">KACC 14055</strain>
    </source>
</reference>
<dbReference type="Pfam" id="PF02515">
    <property type="entry name" value="CoA_transf_3"/>
    <property type="match status" value="1"/>
</dbReference>
<accession>A0A7G9S307</accession>